<evidence type="ECO:0000256" key="2">
    <source>
        <dbReference type="ARBA" id="ARBA00023125"/>
    </source>
</evidence>
<sequence>MQTIPHFLRVSILFPILLIFGCNLQSQRPQDSKNSCKAYNFQIWIDPSSNTSPYEAFQHPFEQLNQQFLDLDFTRATVWLKASGKPSNSGERCYIILEWPTLTKAEFFALDESGRSDLRGRAGAILPRSEWAIPWIDYPSFPILGEKEILIRINTRSLMRFPIAIRSETEMREQLDRRVLYTSLYAGFMAAVCLFALFFFFVLRDQIYLLYGGYLFSVAINFSFLYSSAPRILWPEFPFWQTHGLFFTQAIALYFAVAFFREFVDLRMHFPKLDKIAIALLVFAIVSAFGSFISNWNVFFSRIFSVVYLFWIPALLTITVRLLLNNQKHLLIFAITWGTFYSAAFLYILWVTRIVPPFPFFFYALVWFLPFEAIFFAASIYQRYRSIDSTRKRLELEMKAALDRLAEFSVPPPQTSNDSSKKEIGKYRRSKIHNMNVEEILHNIERLFVTEMIYLDEDLSLGSLSHRLGLTPHQLSEICNTHLKTTFPRLLSYYRIQHAMKLLRNFREWNILQVAYESGFKSKAAFNSDFKRFTGITPKQFRLSQFDAF</sequence>
<dbReference type="PANTHER" id="PTHR43280">
    <property type="entry name" value="ARAC-FAMILY TRANSCRIPTIONAL REGULATOR"/>
    <property type="match status" value="1"/>
</dbReference>
<gene>
    <name evidence="6" type="ORF">BES34_016895</name>
</gene>
<comment type="caution">
    <text evidence="6">The sequence shown here is derived from an EMBL/GenBank/DDBJ whole genome shotgun (WGS) entry which is preliminary data.</text>
</comment>
<dbReference type="SUPFAM" id="SSF46689">
    <property type="entry name" value="Homeodomain-like"/>
    <property type="match status" value="1"/>
</dbReference>
<dbReference type="Gene3D" id="1.10.10.60">
    <property type="entry name" value="Homeodomain-like"/>
    <property type="match status" value="1"/>
</dbReference>
<dbReference type="Pfam" id="PF07695">
    <property type="entry name" value="7TMR-DISM_7TM"/>
    <property type="match status" value="1"/>
</dbReference>
<dbReference type="Proteomes" id="UP000094669">
    <property type="component" value="Unassembled WGS sequence"/>
</dbReference>
<feature type="domain" description="HTH araC/xylS-type" evidence="5">
    <location>
        <begin position="438"/>
        <end position="544"/>
    </location>
</feature>
<feature type="transmembrane region" description="Helical" evidence="4">
    <location>
        <begin position="330"/>
        <end position="348"/>
    </location>
</feature>
<organism evidence="6 7">
    <name type="scientific">Leptospira inadai serovar Lyme</name>
    <dbReference type="NCBI Taxonomy" id="293084"/>
    <lineage>
        <taxon>Bacteria</taxon>
        <taxon>Pseudomonadati</taxon>
        <taxon>Spirochaetota</taxon>
        <taxon>Spirochaetia</taxon>
        <taxon>Leptospirales</taxon>
        <taxon>Leptospiraceae</taxon>
        <taxon>Leptospira</taxon>
    </lineage>
</organism>
<dbReference type="InterPro" id="IPR011622">
    <property type="entry name" value="7TMR_DISM_rcpt_extracell_dom2"/>
</dbReference>
<dbReference type="PROSITE" id="PS00041">
    <property type="entry name" value="HTH_ARAC_FAMILY_1"/>
    <property type="match status" value="1"/>
</dbReference>
<dbReference type="InterPro" id="IPR018062">
    <property type="entry name" value="HTH_AraC-typ_CS"/>
</dbReference>
<protein>
    <submittedName>
        <fullName evidence="6">AraC family transcriptional regulator</fullName>
    </submittedName>
</protein>
<dbReference type="InterPro" id="IPR018060">
    <property type="entry name" value="HTH_AraC"/>
</dbReference>
<dbReference type="RefSeq" id="WP_010411087.1">
    <property type="nucleotide sequence ID" value="NZ_MCRM02000022.1"/>
</dbReference>
<keyword evidence="2" id="KW-0238">DNA-binding</keyword>
<dbReference type="PANTHER" id="PTHR43280:SF29">
    <property type="entry name" value="ARAC-FAMILY TRANSCRIPTIONAL REGULATOR"/>
    <property type="match status" value="1"/>
</dbReference>
<dbReference type="Pfam" id="PF07696">
    <property type="entry name" value="7TMR-DISMED2"/>
    <property type="match status" value="1"/>
</dbReference>
<dbReference type="InterPro" id="IPR009057">
    <property type="entry name" value="Homeodomain-like_sf"/>
</dbReference>
<dbReference type="PRINTS" id="PR00032">
    <property type="entry name" value="HTHARAC"/>
</dbReference>
<name>A0ABX4YEY7_9LEPT</name>
<proteinExistence type="predicted"/>
<reference evidence="6" key="1">
    <citation type="submission" date="2018-01" db="EMBL/GenBank/DDBJ databases">
        <title>Genomic characterization of Leptospira inadai serogroup Lyme isolated from captured rat in Brazil and comparative analysis with human reference strain.</title>
        <authorList>
            <person name="Moreno L.Z."/>
            <person name="Loureiro A.P."/>
            <person name="Miraglia F."/>
            <person name="Kremer F.S."/>
            <person name="Eslabao M.R."/>
            <person name="Dellagostin O.A."/>
            <person name="Lilenbaum W."/>
            <person name="Moreno A.M."/>
        </authorList>
    </citation>
    <scope>NUCLEOTIDE SEQUENCE [LARGE SCALE GENOMIC DNA]</scope>
    <source>
        <strain evidence="6">M34/99</strain>
    </source>
</reference>
<feature type="transmembrane region" description="Helical" evidence="4">
    <location>
        <begin position="276"/>
        <end position="293"/>
    </location>
</feature>
<accession>A0ABX4YEY7</accession>
<evidence type="ECO:0000313" key="6">
    <source>
        <dbReference type="EMBL" id="PNV73587.1"/>
    </source>
</evidence>
<evidence type="ECO:0000259" key="5">
    <source>
        <dbReference type="PROSITE" id="PS01124"/>
    </source>
</evidence>
<keyword evidence="4" id="KW-0472">Membrane</keyword>
<keyword evidence="1" id="KW-0805">Transcription regulation</keyword>
<evidence type="ECO:0000256" key="1">
    <source>
        <dbReference type="ARBA" id="ARBA00023015"/>
    </source>
</evidence>
<keyword evidence="4" id="KW-0812">Transmembrane</keyword>
<dbReference type="Gene3D" id="2.60.40.2380">
    <property type="match status" value="1"/>
</dbReference>
<feature type="transmembrane region" description="Helical" evidence="4">
    <location>
        <begin position="208"/>
        <end position="226"/>
    </location>
</feature>
<evidence type="ECO:0000313" key="7">
    <source>
        <dbReference type="Proteomes" id="UP000094669"/>
    </source>
</evidence>
<dbReference type="PROSITE" id="PS01124">
    <property type="entry name" value="HTH_ARAC_FAMILY_2"/>
    <property type="match status" value="1"/>
</dbReference>
<evidence type="ECO:0000256" key="4">
    <source>
        <dbReference type="SAM" id="Phobius"/>
    </source>
</evidence>
<keyword evidence="7" id="KW-1185">Reference proteome</keyword>
<dbReference type="EMBL" id="MCRM02000022">
    <property type="protein sequence ID" value="PNV73587.1"/>
    <property type="molecule type" value="Genomic_DNA"/>
</dbReference>
<keyword evidence="4" id="KW-1133">Transmembrane helix</keyword>
<feature type="transmembrane region" description="Helical" evidence="4">
    <location>
        <begin position="246"/>
        <end position="264"/>
    </location>
</feature>
<feature type="transmembrane region" description="Helical" evidence="4">
    <location>
        <begin position="179"/>
        <end position="201"/>
    </location>
</feature>
<dbReference type="SMART" id="SM00342">
    <property type="entry name" value="HTH_ARAC"/>
    <property type="match status" value="1"/>
</dbReference>
<feature type="transmembrane region" description="Helical" evidence="4">
    <location>
        <begin position="360"/>
        <end position="381"/>
    </location>
</feature>
<dbReference type="InterPro" id="IPR020449">
    <property type="entry name" value="Tscrpt_reg_AraC-type_HTH"/>
</dbReference>
<evidence type="ECO:0000256" key="3">
    <source>
        <dbReference type="ARBA" id="ARBA00023163"/>
    </source>
</evidence>
<feature type="transmembrane region" description="Helical" evidence="4">
    <location>
        <begin position="299"/>
        <end position="323"/>
    </location>
</feature>
<dbReference type="InterPro" id="IPR011623">
    <property type="entry name" value="7TMR_DISM_rcpt_extracell_dom1"/>
</dbReference>
<keyword evidence="3" id="KW-0804">Transcription</keyword>
<dbReference type="Pfam" id="PF12833">
    <property type="entry name" value="HTH_18"/>
    <property type="match status" value="1"/>
</dbReference>